<dbReference type="PROSITE" id="PS51257">
    <property type="entry name" value="PROKAR_LIPOPROTEIN"/>
    <property type="match status" value="1"/>
</dbReference>
<dbReference type="Gene3D" id="3.10.28.20">
    <property type="entry name" value="Acetamidase/Formamidase-like domains"/>
    <property type="match status" value="1"/>
</dbReference>
<evidence type="ECO:0000313" key="1">
    <source>
        <dbReference type="EMBL" id="TCK60881.1"/>
    </source>
</evidence>
<protein>
    <submittedName>
        <fullName evidence="1">LPP20 lipoprotein</fullName>
    </submittedName>
</protein>
<accession>A0A4V2PS10</accession>
<reference evidence="1 2" key="1">
    <citation type="submission" date="2019-03" db="EMBL/GenBank/DDBJ databases">
        <title>Genomic Encyclopedia of Type Strains, Phase IV (KMG-IV): sequencing the most valuable type-strain genomes for metagenomic binning, comparative biology and taxonomic classification.</title>
        <authorList>
            <person name="Goeker M."/>
        </authorList>
    </citation>
    <scope>NUCLEOTIDE SEQUENCE [LARGE SCALE GENOMIC DNA]</scope>
    <source>
        <strain evidence="1 2">DSM 24984</strain>
    </source>
</reference>
<organism evidence="1 2">
    <name type="scientific">Seleniivibrio woodruffii</name>
    <dbReference type="NCBI Taxonomy" id="1078050"/>
    <lineage>
        <taxon>Bacteria</taxon>
        <taxon>Pseudomonadati</taxon>
        <taxon>Deferribacterota</taxon>
        <taxon>Deferribacteres</taxon>
        <taxon>Deferribacterales</taxon>
        <taxon>Geovibrionaceae</taxon>
        <taxon>Seleniivibrio</taxon>
    </lineage>
</organism>
<sequence>MKALIIPVIAAAVAFGCAAEKKPVTPVKQSSAAVQRANAEAAQQEMDEDIKSGVPTLREPVIAAPQAVIRPKEEPKVPLPEKTVATVSSLKPVSKYPMKNGYPEWFYTPVYDGYIGAVGIAKKQPSGGMSAQKRVARSMAQKDLAKQVEVLVTSELTLETLNVDRPTVKYYREKLSSLTRENTDQFLTDFKVQDEWLDERTGEYYIWMVLSK</sequence>
<dbReference type="Proteomes" id="UP000294614">
    <property type="component" value="Unassembled WGS sequence"/>
</dbReference>
<evidence type="ECO:0000313" key="2">
    <source>
        <dbReference type="Proteomes" id="UP000294614"/>
    </source>
</evidence>
<proteinExistence type="predicted"/>
<keyword evidence="1" id="KW-0449">Lipoprotein</keyword>
<dbReference type="AlphaFoldDB" id="A0A4V2PS10"/>
<gene>
    <name evidence="1" type="ORF">C8D98_1760</name>
</gene>
<name>A0A4V2PS10_9BACT</name>
<keyword evidence="2" id="KW-1185">Reference proteome</keyword>
<dbReference type="RefSeq" id="WP_165871246.1">
    <property type="nucleotide sequence ID" value="NZ_JAJUHT010000001.1"/>
</dbReference>
<dbReference type="EMBL" id="SMGG01000004">
    <property type="protein sequence ID" value="TCK60881.1"/>
    <property type="molecule type" value="Genomic_DNA"/>
</dbReference>
<comment type="caution">
    <text evidence="1">The sequence shown here is derived from an EMBL/GenBank/DDBJ whole genome shotgun (WGS) entry which is preliminary data.</text>
</comment>